<evidence type="ECO:0000256" key="3">
    <source>
        <dbReference type="PROSITE-ProRule" id="PRU01106"/>
    </source>
</evidence>
<dbReference type="eggNOG" id="COG1607">
    <property type="taxonomic scope" value="Bacteria"/>
</dbReference>
<dbReference type="PANTHER" id="PTHR11049:SF24">
    <property type="entry name" value="CYTOSOLIC ACYL COENZYME A THIOESTER HYDROLASE"/>
    <property type="match status" value="1"/>
</dbReference>
<protein>
    <submittedName>
        <fullName evidence="5">Putative acyl-CoA thioester hydrolase</fullName>
        <ecNumber evidence="5">3.1.2.-</ecNumber>
    </submittedName>
</protein>
<dbReference type="CDD" id="cd03442">
    <property type="entry name" value="BFIT_BACH"/>
    <property type="match status" value="1"/>
</dbReference>
<dbReference type="KEGG" id="blr:BRLA_c014770"/>
<name>A0A075R8D1_BRELA</name>
<dbReference type="SUPFAM" id="SSF54637">
    <property type="entry name" value="Thioesterase/thiol ester dehydrase-isomerase"/>
    <property type="match status" value="1"/>
</dbReference>
<accession>A0A075R8D1</accession>
<proteinExistence type="inferred from homology"/>
<dbReference type="PANTHER" id="PTHR11049">
    <property type="entry name" value="ACYL COENZYME A THIOESTER HYDROLASE"/>
    <property type="match status" value="1"/>
</dbReference>
<dbReference type="EMBL" id="CP007806">
    <property type="protein sequence ID" value="AIG25805.1"/>
    <property type="molecule type" value="Genomic_DNA"/>
</dbReference>
<dbReference type="GO" id="GO:0052816">
    <property type="term" value="F:long-chain fatty acyl-CoA hydrolase activity"/>
    <property type="evidence" value="ECO:0007669"/>
    <property type="project" value="TreeGrafter"/>
</dbReference>
<dbReference type="Gene3D" id="3.10.129.10">
    <property type="entry name" value="Hotdog Thioesterase"/>
    <property type="match status" value="1"/>
</dbReference>
<dbReference type="GO" id="GO:0009062">
    <property type="term" value="P:fatty acid catabolic process"/>
    <property type="evidence" value="ECO:0007669"/>
    <property type="project" value="TreeGrafter"/>
</dbReference>
<dbReference type="InterPro" id="IPR033120">
    <property type="entry name" value="HOTDOG_ACOT"/>
</dbReference>
<keyword evidence="6" id="KW-1185">Reference proteome</keyword>
<dbReference type="InterPro" id="IPR006683">
    <property type="entry name" value="Thioestr_dom"/>
</dbReference>
<organism evidence="5 6">
    <name type="scientific">Brevibacillus laterosporus LMG 15441</name>
    <dbReference type="NCBI Taxonomy" id="1042163"/>
    <lineage>
        <taxon>Bacteria</taxon>
        <taxon>Bacillati</taxon>
        <taxon>Bacillota</taxon>
        <taxon>Bacilli</taxon>
        <taxon>Bacillales</taxon>
        <taxon>Paenibacillaceae</taxon>
        <taxon>Brevibacillus</taxon>
    </lineage>
</organism>
<dbReference type="RefSeq" id="WP_003338135.1">
    <property type="nucleotide sequence ID" value="NZ_CP007806.1"/>
</dbReference>
<evidence type="ECO:0000313" key="5">
    <source>
        <dbReference type="EMBL" id="AIG25805.1"/>
    </source>
</evidence>
<reference evidence="5 6" key="1">
    <citation type="journal article" date="2011" name="J. Bacteriol.">
        <title>Genome sequence of Brevibacillus laterosporus LMG 15441, a pathogen of invertebrates.</title>
        <authorList>
            <person name="Djukic M."/>
            <person name="Poehlein A."/>
            <person name="Thurmer A."/>
            <person name="Daniel R."/>
        </authorList>
    </citation>
    <scope>NUCLEOTIDE SEQUENCE [LARGE SCALE GENOMIC DNA]</scope>
    <source>
        <strain evidence="5 6">LMG 15441</strain>
    </source>
</reference>
<dbReference type="HOGENOM" id="CLU_050164_3_1_9"/>
<dbReference type="Pfam" id="PF03061">
    <property type="entry name" value="4HBT"/>
    <property type="match status" value="1"/>
</dbReference>
<dbReference type="InterPro" id="IPR040170">
    <property type="entry name" value="Cytosol_ACT"/>
</dbReference>
<gene>
    <name evidence="5" type="ORF">BRLA_c014770</name>
</gene>
<feature type="domain" description="HotDog ACOT-type" evidence="4">
    <location>
        <begin position="11"/>
        <end position="123"/>
    </location>
</feature>
<dbReference type="AlphaFoldDB" id="A0A075R8D1"/>
<dbReference type="STRING" id="1042163.BRLA_c014770"/>
<dbReference type="PROSITE" id="PS51770">
    <property type="entry name" value="HOTDOG_ACOT"/>
    <property type="match status" value="1"/>
</dbReference>
<dbReference type="GO" id="GO:0006637">
    <property type="term" value="P:acyl-CoA metabolic process"/>
    <property type="evidence" value="ECO:0007669"/>
    <property type="project" value="TreeGrafter"/>
</dbReference>
<dbReference type="GO" id="GO:0005829">
    <property type="term" value="C:cytosol"/>
    <property type="evidence" value="ECO:0007669"/>
    <property type="project" value="TreeGrafter"/>
</dbReference>
<dbReference type="InterPro" id="IPR029069">
    <property type="entry name" value="HotDog_dom_sf"/>
</dbReference>
<evidence type="ECO:0000313" key="6">
    <source>
        <dbReference type="Proteomes" id="UP000005850"/>
    </source>
</evidence>
<dbReference type="EC" id="3.1.2.-" evidence="5"/>
<evidence type="ECO:0000256" key="1">
    <source>
        <dbReference type="ARBA" id="ARBA00010458"/>
    </source>
</evidence>
<evidence type="ECO:0000256" key="2">
    <source>
        <dbReference type="ARBA" id="ARBA00022801"/>
    </source>
</evidence>
<sequence>MDMELKGKTVKESRTVKASLILPSDTNHHGTIFGGTIMSYVDEVSAIAAMRHSRKPVVTASIDSVDFIVPAKLGFSVCVDAFVTSTGRTSIEVFVKIISENLQTGERQLTATSFVTFVALDEDGKPTPVPPIIPETEEEIYLYQTAPQRIKMRRERRNATQQFYDSLDITKDI</sequence>
<comment type="similarity">
    <text evidence="1">Belongs to the acyl coenzyme A hydrolase family.</text>
</comment>
<dbReference type="Proteomes" id="UP000005850">
    <property type="component" value="Chromosome"/>
</dbReference>
<evidence type="ECO:0000259" key="4">
    <source>
        <dbReference type="PROSITE" id="PS51770"/>
    </source>
</evidence>
<keyword evidence="2 3" id="KW-0378">Hydrolase</keyword>